<protein>
    <recommendedName>
        <fullName evidence="1">C2H2-type domain-containing protein</fullName>
    </recommendedName>
</protein>
<dbReference type="Proteomes" id="UP000595437">
    <property type="component" value="Chromosome 12"/>
</dbReference>
<dbReference type="InterPro" id="IPR036236">
    <property type="entry name" value="Znf_C2H2_sf"/>
</dbReference>
<feature type="domain" description="C2H2-type" evidence="1">
    <location>
        <begin position="33"/>
        <end position="51"/>
    </location>
</feature>
<dbReference type="Gene3D" id="3.30.160.60">
    <property type="entry name" value="Classic Zinc Finger"/>
    <property type="match status" value="1"/>
</dbReference>
<keyword evidence="3" id="KW-1185">Reference proteome</keyword>
<evidence type="ECO:0000313" key="3">
    <source>
        <dbReference type="Proteomes" id="UP000595437"/>
    </source>
</evidence>
<feature type="non-terminal residue" evidence="2">
    <location>
        <position position="1"/>
    </location>
</feature>
<dbReference type="Pfam" id="PF12874">
    <property type="entry name" value="zf-met"/>
    <property type="match status" value="1"/>
</dbReference>
<dbReference type="InterPro" id="IPR013087">
    <property type="entry name" value="Znf_C2H2_type"/>
</dbReference>
<feature type="non-terminal residue" evidence="2">
    <location>
        <position position="52"/>
    </location>
</feature>
<organism evidence="2 3">
    <name type="scientific">Caligus rogercresseyi</name>
    <name type="common">Sea louse</name>
    <dbReference type="NCBI Taxonomy" id="217165"/>
    <lineage>
        <taxon>Eukaryota</taxon>
        <taxon>Metazoa</taxon>
        <taxon>Ecdysozoa</taxon>
        <taxon>Arthropoda</taxon>
        <taxon>Crustacea</taxon>
        <taxon>Multicrustacea</taxon>
        <taxon>Hexanauplia</taxon>
        <taxon>Copepoda</taxon>
        <taxon>Siphonostomatoida</taxon>
        <taxon>Caligidae</taxon>
        <taxon>Caligus</taxon>
    </lineage>
</organism>
<reference evidence="3" key="1">
    <citation type="submission" date="2021-01" db="EMBL/GenBank/DDBJ databases">
        <title>Caligus Genome Assembly.</title>
        <authorList>
            <person name="Gallardo-Escarate C."/>
        </authorList>
    </citation>
    <scope>NUCLEOTIDE SEQUENCE [LARGE SCALE GENOMIC DNA]</scope>
</reference>
<gene>
    <name evidence="2" type="ORF">FKW44_017312</name>
</gene>
<dbReference type="EMBL" id="CP045901">
    <property type="protein sequence ID" value="QQP37129.1"/>
    <property type="molecule type" value="Genomic_DNA"/>
</dbReference>
<sequence length="52" mass="5831">GSRHNRKVKSRQVLHELVDAGAEFRQQSEEEICCEVCSVSVNSSHQLQAHLA</sequence>
<accession>A0A7T8GSS0</accession>
<evidence type="ECO:0000313" key="2">
    <source>
        <dbReference type="EMBL" id="QQP37129.1"/>
    </source>
</evidence>
<proteinExistence type="predicted"/>
<name>A0A7T8GSS0_CALRO</name>
<dbReference type="SUPFAM" id="SSF57667">
    <property type="entry name" value="beta-beta-alpha zinc fingers"/>
    <property type="match status" value="1"/>
</dbReference>
<dbReference type="AlphaFoldDB" id="A0A7T8GSS0"/>
<evidence type="ECO:0000259" key="1">
    <source>
        <dbReference type="Pfam" id="PF12874"/>
    </source>
</evidence>